<name>A0A7X0JC96_9SPHN</name>
<keyword evidence="3" id="KW-0813">Transport</keyword>
<dbReference type="Pfam" id="PF13416">
    <property type="entry name" value="SBP_bac_8"/>
    <property type="match status" value="1"/>
</dbReference>
<dbReference type="PANTHER" id="PTHR43649:SF34">
    <property type="entry name" value="ABC TRANSPORTER PERIPLASMIC-BINDING PROTEIN YCJN-RELATED"/>
    <property type="match status" value="1"/>
</dbReference>
<accession>A0A7X0JC96</accession>
<dbReference type="AlphaFoldDB" id="A0A7X0JC96"/>
<dbReference type="EMBL" id="JACHBT010000009">
    <property type="protein sequence ID" value="MBB6504989.1"/>
    <property type="molecule type" value="Genomic_DNA"/>
</dbReference>
<dbReference type="Gene3D" id="3.40.190.10">
    <property type="entry name" value="Periplasmic binding protein-like II"/>
    <property type="match status" value="2"/>
</dbReference>
<dbReference type="InterPro" id="IPR006059">
    <property type="entry name" value="SBP"/>
</dbReference>
<organism evidence="5 6">
    <name type="scientific">Sphingomonas endophytica</name>
    <dbReference type="NCBI Taxonomy" id="869719"/>
    <lineage>
        <taxon>Bacteria</taxon>
        <taxon>Pseudomonadati</taxon>
        <taxon>Pseudomonadota</taxon>
        <taxon>Alphaproteobacteria</taxon>
        <taxon>Sphingomonadales</taxon>
        <taxon>Sphingomonadaceae</taxon>
        <taxon>Sphingomonas</taxon>
    </lineage>
</organism>
<evidence type="ECO:0000313" key="6">
    <source>
        <dbReference type="Proteomes" id="UP000522313"/>
    </source>
</evidence>
<dbReference type="PANTHER" id="PTHR43649">
    <property type="entry name" value="ARABINOSE-BINDING PROTEIN-RELATED"/>
    <property type="match status" value="1"/>
</dbReference>
<dbReference type="SUPFAM" id="SSF53850">
    <property type="entry name" value="Periplasmic binding protein-like II"/>
    <property type="match status" value="1"/>
</dbReference>
<evidence type="ECO:0000256" key="2">
    <source>
        <dbReference type="ARBA" id="ARBA00008520"/>
    </source>
</evidence>
<reference evidence="5 6" key="2">
    <citation type="submission" date="2020-08" db="EMBL/GenBank/DDBJ databases">
        <authorList>
            <person name="Partida-Martinez L."/>
            <person name="Huntemann M."/>
            <person name="Clum A."/>
            <person name="Wang J."/>
            <person name="Palaniappan K."/>
            <person name="Ritter S."/>
            <person name="Chen I.-M."/>
            <person name="Stamatis D."/>
            <person name="Reddy T."/>
            <person name="O'Malley R."/>
            <person name="Daum C."/>
            <person name="Shapiro N."/>
            <person name="Ivanova N."/>
            <person name="Kyrpides N."/>
            <person name="Woyke T."/>
        </authorList>
    </citation>
    <scope>NUCLEOTIDE SEQUENCE [LARGE SCALE GENOMIC DNA]</scope>
    <source>
        <strain evidence="5 6">AS3.13</strain>
    </source>
</reference>
<evidence type="ECO:0000256" key="4">
    <source>
        <dbReference type="ARBA" id="ARBA00022729"/>
    </source>
</evidence>
<gene>
    <name evidence="5" type="ORF">F4693_001970</name>
</gene>
<reference evidence="5 6" key="1">
    <citation type="submission" date="2020-08" db="EMBL/GenBank/DDBJ databases">
        <title>The Agave Microbiome: Exploring the role of microbial communities in plant adaptations to desert environments.</title>
        <authorList>
            <person name="Partida-Martinez L.P."/>
        </authorList>
    </citation>
    <scope>NUCLEOTIDE SEQUENCE [LARGE SCALE GENOMIC DNA]</scope>
    <source>
        <strain evidence="5 6">AS3.13</strain>
    </source>
</reference>
<comment type="caution">
    <text evidence="5">The sequence shown here is derived from an EMBL/GenBank/DDBJ whole genome shotgun (WGS) entry which is preliminary data.</text>
</comment>
<dbReference type="Proteomes" id="UP000522313">
    <property type="component" value="Unassembled WGS sequence"/>
</dbReference>
<keyword evidence="5" id="KW-0762">Sugar transport</keyword>
<keyword evidence="4" id="KW-0732">Signal</keyword>
<evidence type="ECO:0000313" key="5">
    <source>
        <dbReference type="EMBL" id="MBB6504989.1"/>
    </source>
</evidence>
<comment type="similarity">
    <text evidence="2">Belongs to the bacterial solute-binding protein 1 family.</text>
</comment>
<proteinExistence type="inferred from homology"/>
<sequence length="424" mass="46510">MNDRAGEGWTRRRALQALSFASTATLLPGCTSRRDPEALTFWATGYEGDYAPHLMTAFSARTGIPVETQSLPGTAAHEKYLTARAGGSLPDVMMLPSGWAGEFAMIGAIAPLPDPALAQDTFPGVMRPLTYEGRAFAMPWSVGSQVQFYRRDLLGEVGYDTAPTSWEGWRDLGAKLKRRHPDRYTMLMFLNWWDTLITFAGQAGAYPLRDNDTRGHFRTPAYRHALAFYVSMFADGYAPRVSSNELQDPLAAFAQGWFAIYPNGPTLLTDLHRRTREIAAGAWGVARMPGPGGPGAVSAINNSIAVSTTTRRPAEAWALARHLTSVSSELRFQQMIGVLPARRSAWQSAQLAGPVLRPFAEQVEQPAVQPTIVEWERIRLEVQIIAERVVRGGLTIDEGLAAMDARVDALLAQRRRLVAAGKIA</sequence>
<evidence type="ECO:0000256" key="1">
    <source>
        <dbReference type="ARBA" id="ARBA00004418"/>
    </source>
</evidence>
<evidence type="ECO:0000256" key="3">
    <source>
        <dbReference type="ARBA" id="ARBA00022448"/>
    </source>
</evidence>
<comment type="subcellular location">
    <subcellularLocation>
        <location evidence="1">Periplasm</location>
    </subcellularLocation>
</comment>
<protein>
    <submittedName>
        <fullName evidence="5">Multiple sugar transport system substrate-binding protein</fullName>
    </submittedName>
</protein>
<dbReference type="GO" id="GO:0042597">
    <property type="term" value="C:periplasmic space"/>
    <property type="evidence" value="ECO:0007669"/>
    <property type="project" value="UniProtKB-SubCell"/>
</dbReference>
<dbReference type="RefSeq" id="WP_260396557.1">
    <property type="nucleotide sequence ID" value="NZ_JACHBT010000009.1"/>
</dbReference>
<dbReference type="InterPro" id="IPR050490">
    <property type="entry name" value="Bact_solute-bd_prot1"/>
</dbReference>